<dbReference type="Gene3D" id="1.50.10.100">
    <property type="entry name" value="Chondroitin AC/alginate lyase"/>
    <property type="match status" value="1"/>
</dbReference>
<dbReference type="EMBL" id="CP011805">
    <property type="protein sequence ID" value="AKM07802.1"/>
    <property type="molecule type" value="Genomic_DNA"/>
</dbReference>
<dbReference type="PANTHER" id="PTHR39210:SF1">
    <property type="entry name" value="HEPARIN-SULFATE LYASE"/>
    <property type="match status" value="1"/>
</dbReference>
<feature type="signal peptide" evidence="5">
    <location>
        <begin position="1"/>
        <end position="36"/>
    </location>
</feature>
<dbReference type="InterPro" id="IPR012480">
    <property type="entry name" value="Hepar_II_III_C"/>
</dbReference>
<dbReference type="KEGG" id="amx:AM2010_1736"/>
<keyword evidence="4 9" id="KW-0456">Lyase</keyword>
<dbReference type="STRING" id="543877.AM2010_1736"/>
<keyword evidence="10" id="KW-1185">Reference proteome</keyword>
<dbReference type="PANTHER" id="PTHR39210">
    <property type="entry name" value="HEPARIN-SULFATE LYASE"/>
    <property type="match status" value="1"/>
</dbReference>
<organism evidence="9 10">
    <name type="scientific">Pelagerythrobacter marensis</name>
    <dbReference type="NCBI Taxonomy" id="543877"/>
    <lineage>
        <taxon>Bacteria</taxon>
        <taxon>Pseudomonadati</taxon>
        <taxon>Pseudomonadota</taxon>
        <taxon>Alphaproteobacteria</taxon>
        <taxon>Sphingomonadales</taxon>
        <taxon>Erythrobacteraceae</taxon>
        <taxon>Pelagerythrobacter</taxon>
    </lineage>
</organism>
<dbReference type="InterPro" id="IPR055076">
    <property type="entry name" value="Alg17C_C"/>
</dbReference>
<evidence type="ECO:0000313" key="10">
    <source>
        <dbReference type="Proteomes" id="UP000037643"/>
    </source>
</evidence>
<dbReference type="Pfam" id="PF07940">
    <property type="entry name" value="Hepar_II_III_C"/>
    <property type="match status" value="1"/>
</dbReference>
<evidence type="ECO:0000256" key="3">
    <source>
        <dbReference type="ARBA" id="ARBA00022764"/>
    </source>
</evidence>
<evidence type="ECO:0000259" key="8">
    <source>
        <dbReference type="Pfam" id="PF22686"/>
    </source>
</evidence>
<dbReference type="Gene3D" id="2.70.98.70">
    <property type="match status" value="1"/>
</dbReference>
<feature type="domain" description="Heparinase II/III-like C-terminal" evidence="7">
    <location>
        <begin position="376"/>
        <end position="635"/>
    </location>
</feature>
<feature type="domain" description="Exo-oligoalginate lyase C-terminal" evidence="8">
    <location>
        <begin position="689"/>
        <end position="727"/>
    </location>
</feature>
<dbReference type="SUPFAM" id="SSF48230">
    <property type="entry name" value="Chondroitin AC/alginate lyase"/>
    <property type="match status" value="1"/>
</dbReference>
<evidence type="ECO:0000256" key="2">
    <source>
        <dbReference type="ARBA" id="ARBA00022729"/>
    </source>
</evidence>
<keyword evidence="2 5" id="KW-0732">Signal</keyword>
<keyword evidence="3" id="KW-0574">Periplasm</keyword>
<evidence type="ECO:0000313" key="9">
    <source>
        <dbReference type="EMBL" id="AKM07802.1"/>
    </source>
</evidence>
<evidence type="ECO:0000259" key="7">
    <source>
        <dbReference type="Pfam" id="PF07940"/>
    </source>
</evidence>
<reference evidence="9 10" key="1">
    <citation type="submission" date="2015-06" db="EMBL/GenBank/DDBJ databases">
        <authorList>
            <person name="Kim K.M."/>
        </authorList>
    </citation>
    <scope>NUCLEOTIDE SEQUENCE [LARGE SCALE GENOMIC DNA]</scope>
    <source>
        <strain evidence="9 10">KCTC 22370</strain>
    </source>
</reference>
<evidence type="ECO:0000256" key="5">
    <source>
        <dbReference type="SAM" id="SignalP"/>
    </source>
</evidence>
<comment type="subcellular location">
    <subcellularLocation>
        <location evidence="1">Periplasm</location>
    </subcellularLocation>
</comment>
<dbReference type="Pfam" id="PF05426">
    <property type="entry name" value="Alginate_lyase"/>
    <property type="match status" value="1"/>
</dbReference>
<dbReference type="Pfam" id="PF22686">
    <property type="entry name" value="Alg17C_C"/>
    <property type="match status" value="1"/>
</dbReference>
<dbReference type="AlphaFoldDB" id="A0A0G3X9C8"/>
<dbReference type="InterPro" id="IPR008397">
    <property type="entry name" value="Alginate_lyase_dom"/>
</dbReference>
<feature type="domain" description="Alginate lyase" evidence="6">
    <location>
        <begin position="85"/>
        <end position="296"/>
    </location>
</feature>
<name>A0A0G3X9C8_9SPHN</name>
<dbReference type="RefSeq" id="WP_236699491.1">
    <property type="nucleotide sequence ID" value="NZ_CP011805.1"/>
</dbReference>
<proteinExistence type="predicted"/>
<gene>
    <name evidence="9" type="ORF">AM2010_1736</name>
</gene>
<dbReference type="InterPro" id="IPR008929">
    <property type="entry name" value="Chondroitin_lyas"/>
</dbReference>
<sequence length="734" mass="80203" precursor="true">MSRLLRRAASLATAPVSALALALALTASGAPLHAQAAAEASPVGENMPPLYADEFARARAFVGEMMEAGVVVPQPRDPGGGYTHEQHKRNYRAILLAGQLYRITGDRPYADYVREMLLAYADLYPTLGEHPARSNQYSGRLFWQVLNDAVWLVHAVQGYAEIRDTLTAADRERIDSRVFRPAAHFLSVESQSTFDRIHNHATWATAGVGMTGYLLGDRDMVDRALLGSDKSGEAGFLRQTELLFSPDGYYAEGPYYQRYALMPFMVFADAIARNDPDRRIFEHRDGILLKALRTTVQLTYGGYFFPFNDAMKDKSLRTEELYHGIAIAYAQTRDPALLSIAQMQDRTVLTPAGQLVAADLAAGRAEPFPFRSMLLRDGPQGEQGAVAILREGEGPRHTALVAKNSSQGMGHGHFDKLSWQLYDNGHEIVRDYGAARFLNIEAKQGGRYLPENETWAKQTVAHNALVVDRRSHFDGKVKPASAVAPEQLHFSDEPGLQVTSARVDGAYTGVGIVRTLVMADVPGLESPVVFDLVTAESDAPHSYDLPLHYQGAVIELGFPVESHVAARPVLGEDHGYQHVWVDATGRPDAGDGALTWLLDGRFYTYRFATDGATQAILGQVGANDPEFNLRREPLILLRREGAGGTTFATLLESHGRYDGAAEQTVASRSRVAAMRHHRQGGKDIVVLTLKDGGQVALAVSHDADPAARHRATIDGQQLAWTGFAAIVEIGRGGN</sequence>
<evidence type="ECO:0000256" key="1">
    <source>
        <dbReference type="ARBA" id="ARBA00004418"/>
    </source>
</evidence>
<dbReference type="GO" id="GO:0042597">
    <property type="term" value="C:periplasmic space"/>
    <property type="evidence" value="ECO:0007669"/>
    <property type="project" value="UniProtKB-SubCell"/>
</dbReference>
<evidence type="ECO:0000256" key="4">
    <source>
        <dbReference type="ARBA" id="ARBA00023239"/>
    </source>
</evidence>
<feature type="chain" id="PRO_5005186051" evidence="5">
    <location>
        <begin position="37"/>
        <end position="734"/>
    </location>
</feature>
<evidence type="ECO:0000259" key="6">
    <source>
        <dbReference type="Pfam" id="PF05426"/>
    </source>
</evidence>
<accession>A0A0G3X9C8</accession>
<protein>
    <submittedName>
        <fullName evidence="9">Alginate lyase</fullName>
    </submittedName>
</protein>
<dbReference type="Proteomes" id="UP000037643">
    <property type="component" value="Chromosome"/>
</dbReference>
<dbReference type="GO" id="GO:0016829">
    <property type="term" value="F:lyase activity"/>
    <property type="evidence" value="ECO:0007669"/>
    <property type="project" value="UniProtKB-KW"/>
</dbReference>
<dbReference type="PATRIC" id="fig|543877.4.peg.1762"/>